<evidence type="ECO:0000313" key="2">
    <source>
        <dbReference type="EMBL" id="TMQ72078.1"/>
    </source>
</evidence>
<comment type="caution">
    <text evidence="2">The sequence shown here is derived from an EMBL/GenBank/DDBJ whole genome shotgun (WGS) entry which is preliminary data.</text>
</comment>
<dbReference type="NCBIfam" id="TIGR04183">
    <property type="entry name" value="Por_Secre_tail"/>
    <property type="match status" value="1"/>
</dbReference>
<dbReference type="InterPro" id="IPR026444">
    <property type="entry name" value="Secre_tail"/>
</dbReference>
<sequence>MVDAARPNPFATRTSIRLTLDAAAAVDVGVYDLAGRRLATLHAGPLAIGVHTFDWDGRPDDGGAVRSGVYFVRAGVVGHPATTQKLVMVRGD</sequence>
<evidence type="ECO:0000313" key="3">
    <source>
        <dbReference type="Proteomes" id="UP000319836"/>
    </source>
</evidence>
<protein>
    <submittedName>
        <fullName evidence="2">T9SS type A sorting domain-containing protein</fullName>
    </submittedName>
</protein>
<proteinExistence type="predicted"/>
<dbReference type="Pfam" id="PF13860">
    <property type="entry name" value="FlgD_ig"/>
    <property type="match status" value="1"/>
</dbReference>
<feature type="domain" description="FlgD/Vpr Ig-like" evidence="1">
    <location>
        <begin position="12"/>
        <end position="74"/>
    </location>
</feature>
<name>A0A538U867_UNCEI</name>
<dbReference type="EMBL" id="VBPA01000079">
    <property type="protein sequence ID" value="TMQ72078.1"/>
    <property type="molecule type" value="Genomic_DNA"/>
</dbReference>
<dbReference type="AlphaFoldDB" id="A0A538U867"/>
<reference evidence="2 3" key="1">
    <citation type="journal article" date="2019" name="Nat. Microbiol.">
        <title>Mediterranean grassland soil C-N compound turnover is dependent on rainfall and depth, and is mediated by genomically divergent microorganisms.</title>
        <authorList>
            <person name="Diamond S."/>
            <person name="Andeer P.F."/>
            <person name="Li Z."/>
            <person name="Crits-Christoph A."/>
            <person name="Burstein D."/>
            <person name="Anantharaman K."/>
            <person name="Lane K.R."/>
            <person name="Thomas B.C."/>
            <person name="Pan C."/>
            <person name="Northen T.R."/>
            <person name="Banfield J.F."/>
        </authorList>
    </citation>
    <scope>NUCLEOTIDE SEQUENCE [LARGE SCALE GENOMIC DNA]</scope>
    <source>
        <strain evidence="2">WS_10</strain>
    </source>
</reference>
<gene>
    <name evidence="2" type="ORF">E6K80_03725</name>
</gene>
<accession>A0A538U867</accession>
<dbReference type="Gene3D" id="2.60.40.4070">
    <property type="match status" value="1"/>
</dbReference>
<dbReference type="Proteomes" id="UP000319836">
    <property type="component" value="Unassembled WGS sequence"/>
</dbReference>
<organism evidence="2 3">
    <name type="scientific">Eiseniibacteriota bacterium</name>
    <dbReference type="NCBI Taxonomy" id="2212470"/>
    <lineage>
        <taxon>Bacteria</taxon>
        <taxon>Candidatus Eiseniibacteriota</taxon>
    </lineage>
</organism>
<dbReference type="InterPro" id="IPR025965">
    <property type="entry name" value="FlgD/Vpr_Ig-like"/>
</dbReference>
<evidence type="ECO:0000259" key="1">
    <source>
        <dbReference type="Pfam" id="PF13860"/>
    </source>
</evidence>